<comment type="caution">
    <text evidence="4">The sequence shown here is derived from an EMBL/GenBank/DDBJ whole genome shotgun (WGS) entry which is preliminary data.</text>
</comment>
<evidence type="ECO:0000313" key="4">
    <source>
        <dbReference type="EMBL" id="TCZ60907.1"/>
    </source>
</evidence>
<dbReference type="InterPro" id="IPR007159">
    <property type="entry name" value="SpoVT-AbrB_dom"/>
</dbReference>
<dbReference type="InterPro" id="IPR037914">
    <property type="entry name" value="SpoVT-AbrB_sf"/>
</dbReference>
<dbReference type="RefSeq" id="WP_132290290.1">
    <property type="nucleotide sequence ID" value="NZ_SKBM01000012.1"/>
</dbReference>
<dbReference type="SUPFAM" id="SSF89447">
    <property type="entry name" value="AbrB/MazE/MraZ-like"/>
    <property type="match status" value="1"/>
</dbReference>
<feature type="domain" description="SpoVT-AbrB" evidence="3">
    <location>
        <begin position="8"/>
        <end position="42"/>
    </location>
</feature>
<evidence type="ECO:0000256" key="1">
    <source>
        <dbReference type="ARBA" id="ARBA00007924"/>
    </source>
</evidence>
<accession>A0A4R4DLK8</accession>
<sequence length="92" mass="10073">MADYAKLFRNGGSQAVRLPREHRFPGDRVRVTKVPGGILLQPLYADLDEWFAAMDAAAGGVPFMDEGRQQPPVPAPPSFDEDDEESGPGRHP</sequence>
<name>A0A4R4DLK8_9PROT</name>
<dbReference type="AlphaFoldDB" id="A0A4R4DLK8"/>
<dbReference type="Gene3D" id="2.10.260.10">
    <property type="match status" value="1"/>
</dbReference>
<feature type="region of interest" description="Disordered" evidence="2">
    <location>
        <begin position="62"/>
        <end position="92"/>
    </location>
</feature>
<dbReference type="GO" id="GO:0003677">
    <property type="term" value="F:DNA binding"/>
    <property type="evidence" value="ECO:0007669"/>
    <property type="project" value="UniProtKB-KW"/>
</dbReference>
<dbReference type="Pfam" id="PF04014">
    <property type="entry name" value="MazE_antitoxin"/>
    <property type="match status" value="1"/>
</dbReference>
<proteinExistence type="inferred from homology"/>
<dbReference type="InterPro" id="IPR051734">
    <property type="entry name" value="VapB_TA_antitoxins"/>
</dbReference>
<dbReference type="PANTHER" id="PTHR37550:SF3">
    <property type="entry name" value="ANTITOXIN VAPB1"/>
    <property type="match status" value="1"/>
</dbReference>
<keyword evidence="5" id="KW-1185">Reference proteome</keyword>
<evidence type="ECO:0000313" key="5">
    <source>
        <dbReference type="Proteomes" id="UP000295023"/>
    </source>
</evidence>
<dbReference type="EMBL" id="SKBM01000012">
    <property type="protein sequence ID" value="TCZ60907.1"/>
    <property type="molecule type" value="Genomic_DNA"/>
</dbReference>
<protein>
    <submittedName>
        <fullName evidence="4">AbrB/MazE/SpoVT family DNA-binding domain-containing protein</fullName>
    </submittedName>
</protein>
<evidence type="ECO:0000259" key="3">
    <source>
        <dbReference type="Pfam" id="PF04014"/>
    </source>
</evidence>
<dbReference type="Proteomes" id="UP000295023">
    <property type="component" value="Unassembled WGS sequence"/>
</dbReference>
<dbReference type="PANTHER" id="PTHR37550">
    <property type="entry name" value="ANTITOXIN VAPB1"/>
    <property type="match status" value="1"/>
</dbReference>
<organism evidence="4 5">
    <name type="scientific">Roseicella aquatilis</name>
    <dbReference type="NCBI Taxonomy" id="2527868"/>
    <lineage>
        <taxon>Bacteria</taxon>
        <taxon>Pseudomonadati</taxon>
        <taxon>Pseudomonadota</taxon>
        <taxon>Alphaproteobacteria</taxon>
        <taxon>Acetobacterales</taxon>
        <taxon>Roseomonadaceae</taxon>
        <taxon>Roseicella</taxon>
    </lineage>
</organism>
<evidence type="ECO:0000256" key="2">
    <source>
        <dbReference type="SAM" id="MobiDB-lite"/>
    </source>
</evidence>
<dbReference type="OrthoDB" id="7173678at2"/>
<reference evidence="4 5" key="1">
    <citation type="submission" date="2019-03" db="EMBL/GenBank/DDBJ databases">
        <title>Paracraurococcus aquatilis NE82 genome sequence.</title>
        <authorList>
            <person name="Zhao Y."/>
            <person name="Du Z."/>
        </authorList>
    </citation>
    <scope>NUCLEOTIDE SEQUENCE [LARGE SCALE GENOMIC DNA]</scope>
    <source>
        <strain evidence="4 5">NE82</strain>
    </source>
</reference>
<keyword evidence="4" id="KW-0238">DNA-binding</keyword>
<gene>
    <name evidence="4" type="ORF">EXY23_14140</name>
</gene>
<comment type="similarity">
    <text evidence="1">Belongs to the VapB family.</text>
</comment>